<protein>
    <submittedName>
        <fullName evidence="2">Uncharacterized protein</fullName>
    </submittedName>
</protein>
<evidence type="ECO:0000256" key="1">
    <source>
        <dbReference type="SAM" id="Phobius"/>
    </source>
</evidence>
<feature type="transmembrane region" description="Helical" evidence="1">
    <location>
        <begin position="33"/>
        <end position="51"/>
    </location>
</feature>
<keyword evidence="1" id="KW-1133">Transmembrane helix</keyword>
<dbReference type="AlphaFoldDB" id="A0A0S4XMN0"/>
<accession>A0A0S4XMN0</accession>
<dbReference type="EMBL" id="FAXN01000039">
    <property type="protein sequence ID" value="CUV65570.1"/>
    <property type="molecule type" value="Genomic_DNA"/>
</dbReference>
<name>A0A0S4XMN0_9BACT</name>
<feature type="transmembrane region" description="Helical" evidence="1">
    <location>
        <begin position="63"/>
        <end position="82"/>
    </location>
</feature>
<proteinExistence type="predicted"/>
<keyword evidence="1" id="KW-0812">Transmembrane</keyword>
<evidence type="ECO:0000313" key="2">
    <source>
        <dbReference type="EMBL" id="CUV65570.1"/>
    </source>
</evidence>
<feature type="transmembrane region" description="Helical" evidence="1">
    <location>
        <begin position="133"/>
        <end position="156"/>
    </location>
</feature>
<gene>
    <name evidence="2" type="ORF">BN3087_390021</name>
</gene>
<reference evidence="2" key="1">
    <citation type="submission" date="2015-11" db="EMBL/GenBank/DDBJ databases">
        <authorList>
            <person name="Zhang Y."/>
            <person name="Guo Z."/>
        </authorList>
    </citation>
    <scope>NUCLEOTIDE SEQUENCE</scope>
    <source>
        <strain evidence="2">BN30871</strain>
    </source>
</reference>
<organism evidence="2">
    <name type="scientific">Sulfurovum sp. enrichment culture clone C5</name>
    <dbReference type="NCBI Taxonomy" id="497650"/>
    <lineage>
        <taxon>Bacteria</taxon>
        <taxon>Pseudomonadati</taxon>
        <taxon>Campylobacterota</taxon>
        <taxon>Epsilonproteobacteria</taxon>
        <taxon>Campylobacterales</taxon>
        <taxon>Sulfurovaceae</taxon>
        <taxon>Sulfurovum</taxon>
        <taxon>environmental samples</taxon>
    </lineage>
</organism>
<feature type="transmembrane region" description="Helical" evidence="1">
    <location>
        <begin position="94"/>
        <end position="118"/>
    </location>
</feature>
<keyword evidence="1" id="KW-0472">Membrane</keyword>
<feature type="transmembrane region" description="Helical" evidence="1">
    <location>
        <begin position="6"/>
        <end position="26"/>
    </location>
</feature>
<sequence>MTLSISKIFFKIYFIVLVCIVGYYFIDTVKDLGVINFFHFIISIIFLIGIYGFCFDKKIFKPIFWQIFLILIIPWNFFEFFYEIDIMSINSSKFFLLLAFIALWFLILLPGYIAVYIYGHQNSNNVEKNRTKILFGAMALVLITNATTFILSYRYAEREFMVLQAMDGLMSLDQLLNNNTERAKFININNVDSFFYIVGESEDVEKYKRMCIYFNKNIFKAIDENDKKFDLMDKQFKINNIKDEDIIEFYKQAEEGQIIVRNGKEKIRKLCQ</sequence>